<proteinExistence type="predicted"/>
<accession>A0ABT6R5Y0</accession>
<protein>
    <recommendedName>
        <fullName evidence="4">DUF4129 domain-containing protein</fullName>
    </recommendedName>
</protein>
<comment type="caution">
    <text evidence="2">The sequence shown here is derived from an EMBL/GenBank/DDBJ whole genome shotgun (WGS) entry which is preliminary data.</text>
</comment>
<keyword evidence="1" id="KW-0472">Membrane</keyword>
<evidence type="ECO:0000313" key="3">
    <source>
        <dbReference type="Proteomes" id="UP001243286"/>
    </source>
</evidence>
<dbReference type="RefSeq" id="WP_014970355.1">
    <property type="nucleotide sequence ID" value="NZ_JASBQV010000037.1"/>
</dbReference>
<dbReference type="EMBL" id="JASBQV010000037">
    <property type="protein sequence ID" value="MDI3236341.1"/>
    <property type="molecule type" value="Genomic_DNA"/>
</dbReference>
<organism evidence="2 3">
    <name type="scientific">Exiguobacterium antarcticum</name>
    <dbReference type="NCBI Taxonomy" id="132920"/>
    <lineage>
        <taxon>Bacteria</taxon>
        <taxon>Bacillati</taxon>
        <taxon>Bacillota</taxon>
        <taxon>Bacilli</taxon>
        <taxon>Bacillales</taxon>
        <taxon>Bacillales Family XII. Incertae Sedis</taxon>
        <taxon>Exiguobacterium</taxon>
    </lineage>
</organism>
<evidence type="ECO:0000313" key="2">
    <source>
        <dbReference type="EMBL" id="MDI3236341.1"/>
    </source>
</evidence>
<keyword evidence="1" id="KW-0812">Transmembrane</keyword>
<evidence type="ECO:0008006" key="4">
    <source>
        <dbReference type="Google" id="ProtNLM"/>
    </source>
</evidence>
<feature type="transmembrane region" description="Helical" evidence="1">
    <location>
        <begin position="70"/>
        <end position="92"/>
    </location>
</feature>
<keyword evidence="1" id="KW-1133">Transmembrane helix</keyword>
<gene>
    <name evidence="2" type="ORF">QK289_15105</name>
</gene>
<evidence type="ECO:0000256" key="1">
    <source>
        <dbReference type="SAM" id="Phobius"/>
    </source>
</evidence>
<dbReference type="Proteomes" id="UP001243286">
    <property type="component" value="Unassembled WGS sequence"/>
</dbReference>
<keyword evidence="3" id="KW-1185">Reference proteome</keyword>
<name>A0ABT6R5Y0_9BACL</name>
<reference evidence="2 3" key="1">
    <citation type="submission" date="2023-04" db="EMBL/GenBank/DDBJ databases">
        <title>Antarctic isolates genomes.</title>
        <authorList>
            <person name="Dimov S.G."/>
        </authorList>
    </citation>
    <scope>NUCLEOTIDE SEQUENCE [LARGE SCALE GENOMIC DNA]</scope>
    <source>
        <strain evidence="2 3">AL19</strain>
    </source>
</reference>
<sequence>MQRKLGLMILSVLVLAASLVAFERYVYTTYIYKPADYTFHYKIKPRKAMKGPKFGAKPFPKGPMIKGATLFLPDILLPVGALVTAFLSVFVFRRLLGYRRRKQLYEPTEEGDPQTLRQKTVPLDWNPERQRQQTDSVSEVRQLIASFDRQLPDGSKRRPEETVQDWLNRIEMTIDPLLYHVVRYGEIDDRTLDRAEIDALRSRLDQRLRG</sequence>